<sequence>MREDILKFIDAHEAAKIELSDEVQVDISFIQMVEAARVYAGTAGKVITLAQPASGALLETLRRSGFLEGMSDDDAKFWLHQGKIQ</sequence>
<gene>
    <name evidence="1" type="ORF">HNQ72_003102</name>
</gene>
<dbReference type="Proteomes" id="UP000547879">
    <property type="component" value="Unassembled WGS sequence"/>
</dbReference>
<dbReference type="AlphaFoldDB" id="A0A7X0D0E2"/>
<reference evidence="1 2" key="1">
    <citation type="submission" date="2020-08" db="EMBL/GenBank/DDBJ databases">
        <title>Genomic Encyclopedia of Type Strains, Phase IV (KMG-IV): sequencing the most valuable type-strain genomes for metagenomic binning, comparative biology and taxonomic classification.</title>
        <authorList>
            <person name="Goeker M."/>
        </authorList>
    </citation>
    <scope>NUCLEOTIDE SEQUENCE [LARGE SCALE GENOMIC DNA]</scope>
    <source>
        <strain evidence="1 2">DSM 100734</strain>
    </source>
</reference>
<dbReference type="RefSeq" id="WP_244654362.1">
    <property type="nucleotide sequence ID" value="NZ_BMHW01000002.1"/>
</dbReference>
<evidence type="ECO:0000313" key="1">
    <source>
        <dbReference type="EMBL" id="MBB6163284.1"/>
    </source>
</evidence>
<proteinExistence type="predicted"/>
<keyword evidence="2" id="KW-1185">Reference proteome</keyword>
<evidence type="ECO:0000313" key="2">
    <source>
        <dbReference type="Proteomes" id="UP000547879"/>
    </source>
</evidence>
<evidence type="ECO:0008006" key="3">
    <source>
        <dbReference type="Google" id="ProtNLM"/>
    </source>
</evidence>
<organism evidence="1 2">
    <name type="scientific">Rhizobium wenxiniae</name>
    <dbReference type="NCBI Taxonomy" id="1737357"/>
    <lineage>
        <taxon>Bacteria</taxon>
        <taxon>Pseudomonadati</taxon>
        <taxon>Pseudomonadota</taxon>
        <taxon>Alphaproteobacteria</taxon>
        <taxon>Hyphomicrobiales</taxon>
        <taxon>Rhizobiaceae</taxon>
        <taxon>Rhizobium/Agrobacterium group</taxon>
        <taxon>Rhizobium</taxon>
    </lineage>
</organism>
<comment type="caution">
    <text evidence="1">The sequence shown here is derived from an EMBL/GenBank/DDBJ whole genome shotgun (WGS) entry which is preliminary data.</text>
</comment>
<accession>A0A7X0D0E2</accession>
<name>A0A7X0D0E2_9HYPH</name>
<dbReference type="EMBL" id="JACHEG010000002">
    <property type="protein sequence ID" value="MBB6163284.1"/>
    <property type="molecule type" value="Genomic_DNA"/>
</dbReference>
<protein>
    <recommendedName>
        <fullName evidence="3">STAS domain-containing protein</fullName>
    </recommendedName>
</protein>